<organism evidence="2 3">
    <name type="scientific">Durusdinium trenchii</name>
    <dbReference type="NCBI Taxonomy" id="1381693"/>
    <lineage>
        <taxon>Eukaryota</taxon>
        <taxon>Sar</taxon>
        <taxon>Alveolata</taxon>
        <taxon>Dinophyceae</taxon>
        <taxon>Suessiales</taxon>
        <taxon>Symbiodiniaceae</taxon>
        <taxon>Durusdinium</taxon>
    </lineage>
</organism>
<keyword evidence="1" id="KW-1133">Transmembrane helix</keyword>
<dbReference type="EMBL" id="CAXAMN010004558">
    <property type="protein sequence ID" value="CAK9009912.1"/>
    <property type="molecule type" value="Genomic_DNA"/>
</dbReference>
<comment type="caution">
    <text evidence="2">The sequence shown here is derived from an EMBL/GenBank/DDBJ whole genome shotgun (WGS) entry which is preliminary data.</text>
</comment>
<proteinExistence type="predicted"/>
<sequence>MNKNVGTVSKALGGNAKVAMIIAMALLQSSQGHEIKEISAVGVNATKAAVSAENGDELRWTRAFFTVVVLSAVGTLSLARWGFKEVRQLMNWKQAKAGAPSQPSEAEYESDHEKVEMQWKIIQLEAAYAEQ</sequence>
<dbReference type="Proteomes" id="UP001642484">
    <property type="component" value="Unassembled WGS sequence"/>
</dbReference>
<keyword evidence="1" id="KW-0812">Transmembrane</keyword>
<keyword evidence="3" id="KW-1185">Reference proteome</keyword>
<evidence type="ECO:0000256" key="1">
    <source>
        <dbReference type="SAM" id="Phobius"/>
    </source>
</evidence>
<name>A0ABP0J6C0_9DINO</name>
<protein>
    <submittedName>
        <fullName evidence="2">Uncharacterized protein</fullName>
    </submittedName>
</protein>
<feature type="transmembrane region" description="Helical" evidence="1">
    <location>
        <begin position="63"/>
        <end position="83"/>
    </location>
</feature>
<evidence type="ECO:0000313" key="2">
    <source>
        <dbReference type="EMBL" id="CAK9009912.1"/>
    </source>
</evidence>
<reference evidence="2 3" key="1">
    <citation type="submission" date="2024-02" db="EMBL/GenBank/DDBJ databases">
        <authorList>
            <person name="Chen Y."/>
            <person name="Shah S."/>
            <person name="Dougan E. K."/>
            <person name="Thang M."/>
            <person name="Chan C."/>
        </authorList>
    </citation>
    <scope>NUCLEOTIDE SEQUENCE [LARGE SCALE GENOMIC DNA]</scope>
</reference>
<keyword evidence="1" id="KW-0472">Membrane</keyword>
<gene>
    <name evidence="2" type="ORF">CCMP2556_LOCUS9864</name>
</gene>
<accession>A0ABP0J6C0</accession>
<evidence type="ECO:0000313" key="3">
    <source>
        <dbReference type="Proteomes" id="UP001642484"/>
    </source>
</evidence>